<evidence type="ECO:0000313" key="1">
    <source>
        <dbReference type="EMBL" id="MBD1394295.1"/>
    </source>
</evidence>
<dbReference type="AlphaFoldDB" id="A0A926NT87"/>
<evidence type="ECO:0008006" key="3">
    <source>
        <dbReference type="Google" id="ProtNLM"/>
    </source>
</evidence>
<evidence type="ECO:0000313" key="2">
    <source>
        <dbReference type="Proteomes" id="UP000619078"/>
    </source>
</evidence>
<name>A0A926NT87_9SPHI</name>
<dbReference type="Proteomes" id="UP000619078">
    <property type="component" value="Unassembled WGS sequence"/>
</dbReference>
<keyword evidence="2" id="KW-1185">Reference proteome</keyword>
<gene>
    <name evidence="1" type="ORF">IDJ76_14390</name>
</gene>
<sequence>MPSFWNNTVVVTKDELKPWYSDNNLKTTIQRYKEKSYGIKRVQRAHLGSPMLISYDSLPKEIQDALGDPRKCDHILERFYKVDGGAVNYYKTFRFESDGSYLDLEFQERYIINASVLEAVKALKEVRERERKTKGISLHGVNTTLWEDAVSFQATLKAKYSLQHTLPENNRSFIEVFKKYELDGYITLISGKHKNQNTRKVTDKTLELLNNMFGGDKRKPTATDVHKRYDAFIGGYVSVVNNDTSEIYNPAEFKKLSDTTVKKYMSQWANKIGTYQHRSTDREKLMTQFKPHHSLNKPKFAGSIISIDDRQPPFKDLSGKRVWFYNGIDLGSEAFTCSVYGDSKDGIIMEFYRQLVRNYHHWGFHLPAELECEMSLNSSFKDTFLREGEMFQYVRIEANNPRGKRIERYFRTLRYEYEKDKEGWLARPHAKSENNQAVTDSEKIPRLPYEKIVDNAIDDIETWNSRKHSVHTHMTRWEVFCEMQHPDIKPTNYIGILPYIGYHTKTSCNVGIIRLQRKEFLLGNEGKISLGDRLIGLMKQVEGQEISIYWLDDHEGQVFKALVFIGTQYICEAIAKPVYGRATIEQTPEDYTARSIMSAYVATIDSYGRRRKQQIEPVTIINNTPPEPKTFTMPGMRGLQARLIGSGEILPEFEEAEVENIPSQSFRKSLKDRF</sequence>
<accession>A0A926NT87</accession>
<reference evidence="1" key="1">
    <citation type="submission" date="2020-09" db="EMBL/GenBank/DDBJ databases">
        <title>Novel species of Mucilaginibacter isolated from a glacier on the Tibetan Plateau.</title>
        <authorList>
            <person name="Liu Q."/>
            <person name="Xin Y.-H."/>
        </authorList>
    </citation>
    <scope>NUCLEOTIDE SEQUENCE</scope>
    <source>
        <strain evidence="1">ZB1P21</strain>
    </source>
</reference>
<dbReference type="EMBL" id="JACWMX010000005">
    <property type="protein sequence ID" value="MBD1394295.1"/>
    <property type="molecule type" value="Genomic_DNA"/>
</dbReference>
<dbReference type="RefSeq" id="WP_191164031.1">
    <property type="nucleotide sequence ID" value="NZ_JACWMX010000005.1"/>
</dbReference>
<organism evidence="1 2">
    <name type="scientific">Mucilaginibacter glaciei</name>
    <dbReference type="NCBI Taxonomy" id="2772109"/>
    <lineage>
        <taxon>Bacteria</taxon>
        <taxon>Pseudomonadati</taxon>
        <taxon>Bacteroidota</taxon>
        <taxon>Sphingobacteriia</taxon>
        <taxon>Sphingobacteriales</taxon>
        <taxon>Sphingobacteriaceae</taxon>
        <taxon>Mucilaginibacter</taxon>
    </lineage>
</organism>
<protein>
    <recommendedName>
        <fullName evidence="3">Integrase catalytic domain-containing protein</fullName>
    </recommendedName>
</protein>
<comment type="caution">
    <text evidence="1">The sequence shown here is derived from an EMBL/GenBank/DDBJ whole genome shotgun (WGS) entry which is preliminary data.</text>
</comment>
<proteinExistence type="predicted"/>